<dbReference type="InterPro" id="IPR011050">
    <property type="entry name" value="Pectin_lyase_fold/virulence"/>
</dbReference>
<dbReference type="EMBL" id="CP151919">
    <property type="protein sequence ID" value="XAD54667.1"/>
    <property type="molecule type" value="Genomic_DNA"/>
</dbReference>
<dbReference type="SUPFAM" id="SSF51126">
    <property type="entry name" value="Pectin lyase-like"/>
    <property type="match status" value="1"/>
</dbReference>
<dbReference type="PROSITE" id="PS51208">
    <property type="entry name" value="AUTOTRANSPORTER"/>
    <property type="match status" value="1"/>
</dbReference>
<evidence type="ECO:0000313" key="4">
    <source>
        <dbReference type="Proteomes" id="UP001453229"/>
    </source>
</evidence>
<organism evidence="3 4">
    <name type="scientific">Salinicola lusitanus</name>
    <dbReference type="NCBI Taxonomy" id="1949085"/>
    <lineage>
        <taxon>Bacteria</taxon>
        <taxon>Pseudomonadati</taxon>
        <taxon>Pseudomonadota</taxon>
        <taxon>Gammaproteobacteria</taxon>
        <taxon>Oceanospirillales</taxon>
        <taxon>Halomonadaceae</taxon>
        <taxon>Salinicola</taxon>
    </lineage>
</organism>
<feature type="chain" id="PRO_5047472025" evidence="1">
    <location>
        <begin position="34"/>
        <end position="1103"/>
    </location>
</feature>
<dbReference type="InterPro" id="IPR005546">
    <property type="entry name" value="Autotransporte_beta"/>
</dbReference>
<keyword evidence="4" id="KW-1185">Reference proteome</keyword>
<sequence length="1103" mass="112418">MGSEIGRRRGAALRAVSLSAATLSALVSGASMADVYTIASGHTEATPRSVTGTDRVNVEAGAVLDTDRDTAIEWHGASPAAGVTIDNAGSILSRKRGIDTDGDDSERSLTLYNAAGAIIDTGNDVFRVDTDLSDGEIIVDNAGTLHSAGGQVLDFASIESPTAVVTISNAESGVIEADDNDAIRPGAGKITIDNAGRILSTASASRGIHVGDVAHLAEFHLRNERTGVIESTDDAVRIDSDGGSRGDAVVTVDNYGLILSSGTGDDGGQAIDFDHIEAGQARVTINNYAGGEIRAEDADALRPGAGATVNNAGTIVANSSEPDASNDGVDLQDHAATIHNLAGGTISGARHGITTDVEVTVYNAAGATIRGRNGSGVGSDGNGTVVNAGLISGDIDSDSELGDGDGVDIDFIGHITNRGTIRGTGAKGQKPGDTPNQSEGIAMGGGTIVNASESALIRGADNGILIDDGSSGGAYGETTIINRGTIEGIDGYGISLVGDYDDTVVNSGRIAGGNGLALDLGGGDDTLVVQSGATFDGRIDGGDGVDTILLDGEGVFAGGVNVELLSVKGDWRLTGTQRYADGIDITGGSRLDLDGTLDGPLAVAADGLLGGNGTLGSVTVKGTISPGNSVGQLNVVGDYRQTAGSTYRAEIEGAGRGDRIHVSGTASLAGELAVTPLSDAAYAPSRYTLISAAGGVTGAYDAPESYSPFFDLDLDYQANAVVLDVARNDTRFADLAATDNQRASAAGIESLGAGNGIYDAVIATTDIATLRQDYDALSGEIHASTRSGLIEESRFVREAVFGRLRRAGSAPHHTSTGAASALGKLPDQRPGMWLQGFGGWGRSDGDGNATGLERSTRGLFVGIDRVVGASEETAWQLGVAGGYGRSDYDVDRRDSSSEIDSYTLAAYAGRSFGPVGLRLGAAHAWHDIDTRRAIDVADAGTAKASYEARTAQLFGEVGIALTAGRTRLEPYAGLAYVDLHSDGYQERGAAGLDGEDGDAEVTYSTLGLRTTTPFEIGGASAVWQAAAGWQHAFGQRTPTAEQAFRGGETFAVDGIPVGEDAITLATGIDMALSPATSVGVDYTGRLASDARDQSVDANLTIRF</sequence>
<dbReference type="Pfam" id="PF03797">
    <property type="entry name" value="Autotransporter"/>
    <property type="match status" value="1"/>
</dbReference>
<dbReference type="InterPro" id="IPR036709">
    <property type="entry name" value="Autotransporte_beta_dom_sf"/>
</dbReference>
<evidence type="ECO:0000256" key="1">
    <source>
        <dbReference type="SAM" id="SignalP"/>
    </source>
</evidence>
<gene>
    <name evidence="3" type="ORF">AAGT95_01470</name>
</gene>
<reference evidence="3 4" key="1">
    <citation type="submission" date="2024-04" db="EMBL/GenBank/DDBJ databases">
        <title>Salinicola lusitanus LLJ914,a marine bacterium isolated from the Okinawa Trough.</title>
        <authorList>
            <person name="Li J."/>
        </authorList>
    </citation>
    <scope>NUCLEOTIDE SEQUENCE [LARGE SCALE GENOMIC DNA]</scope>
    <source>
        <strain evidence="3 4">LLJ914</strain>
    </source>
</reference>
<dbReference type="Proteomes" id="UP001453229">
    <property type="component" value="Chromosome"/>
</dbReference>
<name>A0ABZ3CU03_9GAMM</name>
<feature type="signal peptide" evidence="1">
    <location>
        <begin position="1"/>
        <end position="33"/>
    </location>
</feature>
<dbReference type="SMART" id="SM00869">
    <property type="entry name" value="Autotransporter"/>
    <property type="match status" value="1"/>
</dbReference>
<evidence type="ECO:0000259" key="2">
    <source>
        <dbReference type="PROSITE" id="PS51208"/>
    </source>
</evidence>
<evidence type="ECO:0000313" key="3">
    <source>
        <dbReference type="EMBL" id="XAD54667.1"/>
    </source>
</evidence>
<dbReference type="SUPFAM" id="SSF103515">
    <property type="entry name" value="Autotransporter"/>
    <property type="match status" value="1"/>
</dbReference>
<feature type="domain" description="Autotransporter" evidence="2">
    <location>
        <begin position="825"/>
        <end position="1103"/>
    </location>
</feature>
<protein>
    <submittedName>
        <fullName evidence="3">Autotransporter domain-containing protein</fullName>
    </submittedName>
</protein>
<proteinExistence type="predicted"/>
<dbReference type="Gene3D" id="2.40.128.130">
    <property type="entry name" value="Autotransporter beta-domain"/>
    <property type="match status" value="1"/>
</dbReference>
<accession>A0ABZ3CU03</accession>
<dbReference type="NCBIfam" id="TIGR01414">
    <property type="entry name" value="autotrans_barl"/>
    <property type="match status" value="1"/>
</dbReference>
<keyword evidence="1" id="KW-0732">Signal</keyword>
<dbReference type="RefSeq" id="WP_342595286.1">
    <property type="nucleotide sequence ID" value="NZ_CP151919.1"/>
</dbReference>
<dbReference type="InterPro" id="IPR006315">
    <property type="entry name" value="OM_autotransptr_brl_dom"/>
</dbReference>